<dbReference type="RefSeq" id="WP_066136779.1">
    <property type="nucleotide sequence ID" value="NZ_CBCSGM010000001.1"/>
</dbReference>
<proteinExistence type="predicted"/>
<evidence type="ECO:0000313" key="2">
    <source>
        <dbReference type="EMBL" id="SQI54317.1"/>
    </source>
</evidence>
<name>A0A2X4VQ45_LEDLE</name>
<accession>A0A2X4VQ45</accession>
<dbReference type="EMBL" id="LS483476">
    <property type="protein sequence ID" value="SQI54317.1"/>
    <property type="molecule type" value="Genomic_DNA"/>
</dbReference>
<dbReference type="Proteomes" id="UP000249134">
    <property type="component" value="Chromosome 1"/>
</dbReference>
<feature type="signal peptide" evidence="1">
    <location>
        <begin position="1"/>
        <end position="18"/>
    </location>
</feature>
<keyword evidence="1" id="KW-0732">Signal</keyword>
<keyword evidence="3" id="KW-1185">Reference proteome</keyword>
<evidence type="ECO:0008006" key="4">
    <source>
        <dbReference type="Google" id="ProtNLM"/>
    </source>
</evidence>
<protein>
    <recommendedName>
        <fullName evidence="4">DUF4367 domain-containing protein</fullName>
    </recommendedName>
</protein>
<dbReference type="STRING" id="1348624.GCA_001591545_00412"/>
<organism evidence="2 3">
    <name type="scientific">Lederbergia lenta</name>
    <name type="common">Bacillus lentus</name>
    <dbReference type="NCBI Taxonomy" id="1467"/>
    <lineage>
        <taxon>Bacteria</taxon>
        <taxon>Bacillati</taxon>
        <taxon>Bacillota</taxon>
        <taxon>Bacilli</taxon>
        <taxon>Bacillales</taxon>
        <taxon>Bacillaceae</taxon>
        <taxon>Lederbergia</taxon>
    </lineage>
</organism>
<dbReference type="KEGG" id="blen:NCTC4824_01319"/>
<dbReference type="AlphaFoldDB" id="A0A2X4VQ45"/>
<evidence type="ECO:0000313" key="3">
    <source>
        <dbReference type="Proteomes" id="UP000249134"/>
    </source>
</evidence>
<feature type="chain" id="PRO_5039449735" description="DUF4367 domain-containing protein" evidence="1">
    <location>
        <begin position="19"/>
        <end position="168"/>
    </location>
</feature>
<dbReference type="PROSITE" id="PS51257">
    <property type="entry name" value="PROKAR_LIPOPROTEIN"/>
    <property type="match status" value="1"/>
</dbReference>
<reference evidence="2 3" key="1">
    <citation type="submission" date="2018-06" db="EMBL/GenBank/DDBJ databases">
        <authorList>
            <consortium name="Pathogen Informatics"/>
            <person name="Doyle S."/>
        </authorList>
    </citation>
    <scope>NUCLEOTIDE SEQUENCE [LARGE SCALE GENOMIC DNA]</scope>
    <source>
        <strain evidence="2 3">NCTC4824</strain>
    </source>
</reference>
<gene>
    <name evidence="2" type="ORF">NCTC4824_01319</name>
</gene>
<evidence type="ECO:0000256" key="1">
    <source>
        <dbReference type="SAM" id="SignalP"/>
    </source>
</evidence>
<sequence length="168" mass="18926">MKKITLCLMMAFTAIFIAACGQSFEEEKVKAENRAEQAFLNISPINETLDEVEFHLPTGLVVKNEEPNNVILEKGSHSYILFYNPFENMDSEALYKTEKSNEENILVDRTFKKDNRLGYLIIMDDGDGLYEITTGVGGVKVTTESELKDLSKDAELLMKIASSTKINE</sequence>